<feature type="binding site" evidence="9">
    <location>
        <position position="142"/>
    </location>
    <ligand>
        <name>Zn(2+)</name>
        <dbReference type="ChEBI" id="CHEBI:29105"/>
        <label>2</label>
    </ligand>
</feature>
<dbReference type="Gene3D" id="3.20.20.140">
    <property type="entry name" value="Metal-dependent hydrolases"/>
    <property type="match status" value="1"/>
</dbReference>
<dbReference type="Proteomes" id="UP000033731">
    <property type="component" value="Unassembled WGS sequence"/>
</dbReference>
<comment type="caution">
    <text evidence="12">The sequence shown here is derived from an EMBL/GenBank/DDBJ whole genome shotgun (WGS) entry which is preliminary data.</text>
</comment>
<dbReference type="NCBIfam" id="TIGR00856">
    <property type="entry name" value="pyrC_dimer"/>
    <property type="match status" value="1"/>
</dbReference>
<evidence type="ECO:0000256" key="9">
    <source>
        <dbReference type="HAMAP-Rule" id="MF_00219"/>
    </source>
</evidence>
<dbReference type="Pfam" id="PF01979">
    <property type="entry name" value="Amidohydro_1"/>
    <property type="match status" value="1"/>
</dbReference>
<feature type="binding site" evidence="9">
    <location>
        <position position="224"/>
    </location>
    <ligand>
        <name>substrate</name>
    </ligand>
</feature>
<reference evidence="12 13" key="1">
    <citation type="journal article" date="2015" name="Phytopathology">
        <title>Genomes of Candidatus Liberibacter solanacearum haplotype A from New Zealand and the USA suggest significant genome plasticity in the species.</title>
        <authorList>
            <person name="Thompson S.M."/>
            <person name="Johnson C.P."/>
            <person name="Lu A.Y."/>
            <person name="Frampton R.A."/>
            <person name="Sullivan K.L."/>
            <person name="Fiers M.W."/>
            <person name="Crowhurst R.N."/>
            <person name="Pitman A.R."/>
            <person name="Scott I."/>
            <person name="Gudmestad N.C."/>
            <person name="Smith G.R."/>
        </authorList>
    </citation>
    <scope>NUCLEOTIDE SEQUENCE [LARGE SCALE GENOMIC DNA]</scope>
    <source>
        <strain evidence="12 13">LsoNZ1</strain>
    </source>
</reference>
<dbReference type="InterPro" id="IPR032466">
    <property type="entry name" value="Metal_Hydrolase"/>
</dbReference>
<dbReference type="GO" id="GO:0008270">
    <property type="term" value="F:zinc ion binding"/>
    <property type="evidence" value="ECO:0007669"/>
    <property type="project" value="UniProtKB-UniRule"/>
</dbReference>
<dbReference type="PANTHER" id="PTHR43137:SF1">
    <property type="entry name" value="DIHYDROOROTASE"/>
    <property type="match status" value="1"/>
</dbReference>
<organism evidence="12 13">
    <name type="scientific">Candidatus Liberibacter solanacearum</name>
    <dbReference type="NCBI Taxonomy" id="556287"/>
    <lineage>
        <taxon>Bacteria</taxon>
        <taxon>Pseudomonadati</taxon>
        <taxon>Pseudomonadota</taxon>
        <taxon>Alphaproteobacteria</taxon>
        <taxon>Hyphomicrobiales</taxon>
        <taxon>Rhizobiaceae</taxon>
        <taxon>Liberibacter</taxon>
    </lineage>
</organism>
<accession>A0A0F4VPT6</accession>
<keyword evidence="7 9" id="KW-0862">Zinc</keyword>
<dbReference type="HAMAP" id="MF_00219">
    <property type="entry name" value="PyrC_classII"/>
    <property type="match status" value="1"/>
</dbReference>
<evidence type="ECO:0000256" key="6">
    <source>
        <dbReference type="ARBA" id="ARBA00022801"/>
    </source>
</evidence>
<evidence type="ECO:0000256" key="1">
    <source>
        <dbReference type="ARBA" id="ARBA00002368"/>
    </source>
</evidence>
<dbReference type="PROSITE" id="PS00483">
    <property type="entry name" value="DIHYDROOROTASE_2"/>
    <property type="match status" value="1"/>
</dbReference>
<dbReference type="AlphaFoldDB" id="A0A0F4VPT6"/>
<dbReference type="GO" id="GO:0005829">
    <property type="term" value="C:cytosol"/>
    <property type="evidence" value="ECO:0007669"/>
    <property type="project" value="TreeGrafter"/>
</dbReference>
<comment type="similarity">
    <text evidence="3 9 10">Belongs to the metallo-dependent hydrolases superfamily. DHOase family. Class II DHOase subfamily.</text>
</comment>
<feature type="binding site" evidence="9">
    <location>
        <begin position="21"/>
        <end position="23"/>
    </location>
    <ligand>
        <name>substrate</name>
    </ligand>
</feature>
<dbReference type="InterPro" id="IPR002195">
    <property type="entry name" value="Dihydroorotase_CS"/>
</dbReference>
<evidence type="ECO:0000256" key="4">
    <source>
        <dbReference type="ARBA" id="ARBA00012860"/>
    </source>
</evidence>
<dbReference type="PATRIC" id="fig|556287.9.peg.306"/>
<feature type="binding site" description="via carbamate group" evidence="9">
    <location>
        <position position="105"/>
    </location>
    <ligand>
        <name>Zn(2+)</name>
        <dbReference type="ChEBI" id="CHEBI:29105"/>
        <label>2</label>
    </ligand>
</feature>
<dbReference type="PIRSF" id="PIRSF001237">
    <property type="entry name" value="DHOdimr"/>
    <property type="match status" value="1"/>
</dbReference>
<evidence type="ECO:0000313" key="12">
    <source>
        <dbReference type="EMBL" id="KJZ82682.1"/>
    </source>
</evidence>
<proteinExistence type="inferred from homology"/>
<dbReference type="PANTHER" id="PTHR43137">
    <property type="entry name" value="DIHYDROOROTASE"/>
    <property type="match status" value="1"/>
</dbReference>
<sequence>MESEKDMQHISLCFPDDWHLHLRDGEILKIIIKDTVRNFKRALIMPNTNPPIITTSDVQAYRQRILDSLPSQCNFSPLMTIYLTETTDPDDVEQGFHSGFIQAVKLYFAGSTTNSHHGIHNIDRVMPVLERMEKIGIPLCVHGEIPDSNIDIFDRELAFIDRILEPLRKKLPNLKIILEHITTLNGVQYVEKSSNIAGSITVHHLMINRNAIFHNGLNPHYYCLPVPKREEHRLALRKAAVSGNPRFFLGTDSAPHLDSFKESSSGCAGIYTAKNAINCLAHVFEEENKLENLESFVSINGAKWYGVSINTEKISLVRREKPLVFDRKITTSMGSITIFDPTFPLHWEVVC</sequence>
<comment type="catalytic activity">
    <reaction evidence="9 10">
        <text>(S)-dihydroorotate + H2O = N-carbamoyl-L-aspartate + H(+)</text>
        <dbReference type="Rhea" id="RHEA:24296"/>
        <dbReference type="ChEBI" id="CHEBI:15377"/>
        <dbReference type="ChEBI" id="CHEBI:15378"/>
        <dbReference type="ChEBI" id="CHEBI:30864"/>
        <dbReference type="ChEBI" id="CHEBI:32814"/>
        <dbReference type="EC" id="3.5.2.3"/>
    </reaction>
</comment>
<feature type="binding site" evidence="9">
    <location>
        <position position="47"/>
    </location>
    <ligand>
        <name>substrate</name>
    </ligand>
</feature>
<dbReference type="GO" id="GO:0006207">
    <property type="term" value="P:'de novo' pyrimidine nucleobase biosynthetic process"/>
    <property type="evidence" value="ECO:0007669"/>
    <property type="project" value="TreeGrafter"/>
</dbReference>
<gene>
    <name evidence="9" type="primary">pyrC</name>
    <name evidence="12" type="ORF">DJ66_0292</name>
</gene>
<evidence type="ECO:0000256" key="3">
    <source>
        <dbReference type="ARBA" id="ARBA00005631"/>
    </source>
</evidence>
<evidence type="ECO:0000259" key="11">
    <source>
        <dbReference type="Pfam" id="PF01979"/>
    </source>
</evidence>
<feature type="binding site" evidence="9">
    <location>
        <position position="268"/>
    </location>
    <ligand>
        <name>substrate</name>
    </ligand>
</feature>
<feature type="binding site" description="via carbamate group" evidence="9">
    <location>
        <position position="105"/>
    </location>
    <ligand>
        <name>Zn(2+)</name>
        <dbReference type="ChEBI" id="CHEBI:29105"/>
        <label>1</label>
    </ligand>
</feature>
<dbReference type="SUPFAM" id="SSF51556">
    <property type="entry name" value="Metallo-dependent hydrolases"/>
    <property type="match status" value="1"/>
</dbReference>
<evidence type="ECO:0000256" key="10">
    <source>
        <dbReference type="RuleBase" id="RU003440"/>
    </source>
</evidence>
<dbReference type="InterPro" id="IPR004721">
    <property type="entry name" value="DHOdimr"/>
</dbReference>
<comment type="subunit">
    <text evidence="9">Homodimer.</text>
</comment>
<feature type="binding site" evidence="9">
    <location>
        <position position="142"/>
    </location>
    <ligand>
        <name>substrate</name>
    </ligand>
</feature>
<feature type="binding site" evidence="9">
    <location>
        <position position="21"/>
    </location>
    <ligand>
        <name>Zn(2+)</name>
        <dbReference type="ChEBI" id="CHEBI:29105"/>
        <label>1</label>
    </ligand>
</feature>
<keyword evidence="13" id="KW-1185">Reference proteome</keyword>
<protein>
    <recommendedName>
        <fullName evidence="4 9">Dihydroorotase</fullName>
        <shortName evidence="9">DHOase</shortName>
        <ecNumber evidence="4 9">3.5.2.3</ecNumber>
    </recommendedName>
</protein>
<keyword evidence="5 9" id="KW-0479">Metal-binding</keyword>
<feature type="binding site" evidence="9">
    <location>
        <position position="19"/>
    </location>
    <ligand>
        <name>Zn(2+)</name>
        <dbReference type="ChEBI" id="CHEBI:29105"/>
        <label>1</label>
    </ligand>
</feature>
<dbReference type="EMBL" id="JMTK01000001">
    <property type="protein sequence ID" value="KJZ82682.1"/>
    <property type="molecule type" value="Genomic_DNA"/>
</dbReference>
<feature type="active site" evidence="9">
    <location>
        <position position="252"/>
    </location>
</feature>
<dbReference type="EC" id="3.5.2.3" evidence="4 9"/>
<feature type="binding site" evidence="9">
    <location>
        <position position="180"/>
    </location>
    <ligand>
        <name>Zn(2+)</name>
        <dbReference type="ChEBI" id="CHEBI:29105"/>
        <label>2</label>
    </ligand>
</feature>
<comment type="function">
    <text evidence="1 9">Catalyzes the reversible cyclization of carbamoyl aspartate to dihydroorotate.</text>
</comment>
<comment type="cofactor">
    <cofactor evidence="9 10">
        <name>Zn(2+)</name>
        <dbReference type="ChEBI" id="CHEBI:29105"/>
    </cofactor>
    <text evidence="9 10">Binds 2 Zn(2+) ions per subunit.</text>
</comment>
<keyword evidence="6 9" id="KW-0378">Hydrolase</keyword>
<dbReference type="CDD" id="cd01294">
    <property type="entry name" value="DHOase"/>
    <property type="match status" value="1"/>
</dbReference>
<keyword evidence="8 9" id="KW-0665">Pyrimidine biosynthesis</keyword>
<evidence type="ECO:0000256" key="2">
    <source>
        <dbReference type="ARBA" id="ARBA00004880"/>
    </source>
</evidence>
<dbReference type="GO" id="GO:0004151">
    <property type="term" value="F:dihydroorotase activity"/>
    <property type="evidence" value="ECO:0007669"/>
    <property type="project" value="UniProtKB-UniRule"/>
</dbReference>
<name>A0A0F4VPT6_9HYPH</name>
<dbReference type="UniPathway" id="UPA00070">
    <property type="reaction ID" value="UER00117"/>
</dbReference>
<dbReference type="GO" id="GO:0044205">
    <property type="term" value="P:'de novo' UMP biosynthetic process"/>
    <property type="evidence" value="ECO:0007669"/>
    <property type="project" value="UniProtKB-UniRule"/>
</dbReference>
<feature type="domain" description="Amidohydrolase-related" evidence="11">
    <location>
        <begin position="17"/>
        <end position="314"/>
    </location>
</feature>
<feature type="binding site" evidence="9">
    <location>
        <position position="252"/>
    </location>
    <ligand>
        <name>Zn(2+)</name>
        <dbReference type="ChEBI" id="CHEBI:29105"/>
        <label>1</label>
    </ligand>
</feature>
<evidence type="ECO:0000256" key="5">
    <source>
        <dbReference type="ARBA" id="ARBA00022723"/>
    </source>
</evidence>
<feature type="modified residue" description="N6-carboxylysine" evidence="9">
    <location>
        <position position="105"/>
    </location>
</feature>
<evidence type="ECO:0000256" key="7">
    <source>
        <dbReference type="ARBA" id="ARBA00022833"/>
    </source>
</evidence>
<comment type="pathway">
    <text evidence="2 9 10">Pyrimidine metabolism; UMP biosynthesis via de novo pathway; (S)-dihydroorotate from bicarbonate: step 3/3.</text>
</comment>
<evidence type="ECO:0000313" key="13">
    <source>
        <dbReference type="Proteomes" id="UP000033731"/>
    </source>
</evidence>
<evidence type="ECO:0000256" key="8">
    <source>
        <dbReference type="ARBA" id="ARBA00022975"/>
    </source>
</evidence>
<dbReference type="PROSITE" id="PS00482">
    <property type="entry name" value="DIHYDROOROTASE_1"/>
    <property type="match status" value="1"/>
</dbReference>
<feature type="binding site" evidence="9">
    <location>
        <position position="256"/>
    </location>
    <ligand>
        <name>substrate</name>
    </ligand>
</feature>
<dbReference type="InterPro" id="IPR006680">
    <property type="entry name" value="Amidohydro-rel"/>
</dbReference>